<name>A0A2S6C7M1_9PEZI</name>
<sequence>MSTAASDASPTSTTSSPVTSPVEQHLIKLTSDIVIACNARQWDPKTYPWTHIAADFVAGSTFATLPSELDFAGFLREFSMLYGSKPEFYVRPVDITASVSEKTGKATVFANFENVNFTPGVLRYSVGRLDFQGLGNGRWVCSRYMSVPVGESPAG</sequence>
<evidence type="ECO:0000313" key="1">
    <source>
        <dbReference type="EMBL" id="PPJ55738.1"/>
    </source>
</evidence>
<dbReference type="OrthoDB" id="3632176at2759"/>
<evidence type="ECO:0000313" key="2">
    <source>
        <dbReference type="Proteomes" id="UP000237631"/>
    </source>
</evidence>
<reference evidence="2" key="1">
    <citation type="journal article" date="2017" name="bioRxiv">
        <title>Conservation of a gene cluster reveals novel cercosporin biosynthetic mechanisms and extends production to the genus Colletotrichum.</title>
        <authorList>
            <person name="de Jonge R."/>
            <person name="Ebert M.K."/>
            <person name="Huitt-Roehl C.R."/>
            <person name="Pal P."/>
            <person name="Suttle J.C."/>
            <person name="Spanner R.E."/>
            <person name="Neubauer J.D."/>
            <person name="Jurick W.M.II."/>
            <person name="Stott K.A."/>
            <person name="Secor G.A."/>
            <person name="Thomma B.P.H.J."/>
            <person name="Van de Peer Y."/>
            <person name="Townsend C.A."/>
            <person name="Bolton M.D."/>
        </authorList>
    </citation>
    <scope>NUCLEOTIDE SEQUENCE [LARGE SCALE GENOMIC DNA]</scope>
    <source>
        <strain evidence="2">CBS538.71</strain>
    </source>
</reference>
<accession>A0A2S6C7M1</accession>
<gene>
    <name evidence="1" type="ORF">CBER1_01576</name>
</gene>
<protein>
    <recommendedName>
        <fullName evidence="3">SnoaL-like domain-containing protein</fullName>
    </recommendedName>
</protein>
<dbReference type="AlphaFoldDB" id="A0A2S6C7M1"/>
<dbReference type="Proteomes" id="UP000237631">
    <property type="component" value="Unassembled WGS sequence"/>
</dbReference>
<dbReference type="EMBL" id="PNEN01000531">
    <property type="protein sequence ID" value="PPJ55738.1"/>
    <property type="molecule type" value="Genomic_DNA"/>
</dbReference>
<comment type="caution">
    <text evidence="1">The sequence shown here is derived from an EMBL/GenBank/DDBJ whole genome shotgun (WGS) entry which is preliminary data.</text>
</comment>
<organism evidence="1 2">
    <name type="scientific">Cercospora berteroae</name>
    <dbReference type="NCBI Taxonomy" id="357750"/>
    <lineage>
        <taxon>Eukaryota</taxon>
        <taxon>Fungi</taxon>
        <taxon>Dikarya</taxon>
        <taxon>Ascomycota</taxon>
        <taxon>Pezizomycotina</taxon>
        <taxon>Dothideomycetes</taxon>
        <taxon>Dothideomycetidae</taxon>
        <taxon>Mycosphaerellales</taxon>
        <taxon>Mycosphaerellaceae</taxon>
        <taxon>Cercospora</taxon>
    </lineage>
</organism>
<keyword evidence="2" id="KW-1185">Reference proteome</keyword>
<evidence type="ECO:0008006" key="3">
    <source>
        <dbReference type="Google" id="ProtNLM"/>
    </source>
</evidence>
<proteinExistence type="predicted"/>